<organism evidence="2 3">
    <name type="scientific">Micromonospora humidisoli</name>
    <dbReference type="NCBI Taxonomy" id="2807622"/>
    <lineage>
        <taxon>Bacteria</taxon>
        <taxon>Bacillati</taxon>
        <taxon>Actinomycetota</taxon>
        <taxon>Actinomycetes</taxon>
        <taxon>Micromonosporales</taxon>
        <taxon>Micromonosporaceae</taxon>
        <taxon>Micromonospora</taxon>
    </lineage>
</organism>
<dbReference type="Pfam" id="PF07591">
    <property type="entry name" value="PT-HINT"/>
    <property type="match status" value="1"/>
</dbReference>
<accession>A0ABS2JIZ2</accession>
<dbReference type="Gene3D" id="2.170.16.10">
    <property type="entry name" value="Hedgehog/Intein (Hint) domain"/>
    <property type="match status" value="1"/>
</dbReference>
<dbReference type="Proteomes" id="UP000809587">
    <property type="component" value="Unassembled WGS sequence"/>
</dbReference>
<proteinExistence type="predicted"/>
<dbReference type="InterPro" id="IPR036844">
    <property type="entry name" value="Hint_dom_sf"/>
</dbReference>
<evidence type="ECO:0000313" key="2">
    <source>
        <dbReference type="EMBL" id="MBM7086458.1"/>
    </source>
</evidence>
<feature type="domain" description="Hint" evidence="1">
    <location>
        <begin position="63"/>
        <end position="158"/>
    </location>
</feature>
<dbReference type="SUPFAM" id="SSF51294">
    <property type="entry name" value="Hedgehog/intein (Hint) domain"/>
    <property type="match status" value="1"/>
</dbReference>
<reference evidence="2 3" key="1">
    <citation type="submission" date="2021-02" db="EMBL/GenBank/DDBJ databases">
        <authorList>
            <person name="Lee D.-H."/>
        </authorList>
    </citation>
    <scope>NUCLEOTIDE SEQUENCE [LARGE SCALE GENOMIC DNA]</scope>
    <source>
        <strain evidence="2 3">MMS20-R2-29</strain>
    </source>
</reference>
<protein>
    <recommendedName>
        <fullName evidence="1">Hint domain-containing protein</fullName>
    </recommendedName>
</protein>
<dbReference type="SMART" id="SM00306">
    <property type="entry name" value="HintN"/>
    <property type="match status" value="1"/>
</dbReference>
<dbReference type="InterPro" id="IPR006141">
    <property type="entry name" value="Intein_N"/>
</dbReference>
<comment type="caution">
    <text evidence="2">The sequence shown here is derived from an EMBL/GenBank/DDBJ whole genome shotgun (WGS) entry which is preliminary data.</text>
</comment>
<dbReference type="InterPro" id="IPR003587">
    <property type="entry name" value="Hint_dom_N"/>
</dbReference>
<gene>
    <name evidence="2" type="ORF">JQN84_28410</name>
</gene>
<dbReference type="EMBL" id="JAFEUO010000010">
    <property type="protein sequence ID" value="MBM7086458.1"/>
    <property type="molecule type" value="Genomic_DNA"/>
</dbReference>
<evidence type="ECO:0000313" key="3">
    <source>
        <dbReference type="Proteomes" id="UP000809587"/>
    </source>
</evidence>
<evidence type="ECO:0000259" key="1">
    <source>
        <dbReference type="SMART" id="SM00306"/>
    </source>
</evidence>
<name>A0ABS2JIZ2_9ACTN</name>
<dbReference type="CDD" id="cd00081">
    <property type="entry name" value="Hint"/>
    <property type="match status" value="1"/>
</dbReference>
<dbReference type="PROSITE" id="PS50817">
    <property type="entry name" value="INTEIN_N_TER"/>
    <property type="match status" value="1"/>
</dbReference>
<dbReference type="NCBIfam" id="TIGR01443">
    <property type="entry name" value="intein_Cterm"/>
    <property type="match status" value="1"/>
</dbReference>
<dbReference type="InterPro" id="IPR030934">
    <property type="entry name" value="Intein_C"/>
</dbReference>
<sequence length="292" mass="31621">MSICYEMGNPGGCGKWTEELWSKHFDFMAENLPADDSLPILGLAGKLGSRGVGPGKGSPLTGACSFSGDTKVLMADGAAKRLDEVQPGDEVIAADPESGAQGPRVVEHVWIHPDELIDLEVGGALLTTTEDHPFWNHTDRQWQRADQLDPGDLVLSPRGLHTVGGLVRSSTQTSLAYNLTVSSIHTYYVLAGNTPVLVHNTNGCRTASKYEDITSPGARMPNRLTDVGPNEFGRNLEANGWIRTDKGPNIMYEKDGARYFLRGKADSYGGWTADFYKAGSKKADIKIRLGDD</sequence>
<keyword evidence="3" id="KW-1185">Reference proteome</keyword>